<evidence type="ECO:0000313" key="5">
    <source>
        <dbReference type="Proteomes" id="UP000607435"/>
    </source>
</evidence>
<dbReference type="InterPro" id="IPR013517">
    <property type="entry name" value="FG-GAP"/>
</dbReference>
<feature type="signal peptide" evidence="2">
    <location>
        <begin position="1"/>
        <end position="22"/>
    </location>
</feature>
<comment type="caution">
    <text evidence="4">The sequence shown here is derived from an EMBL/GenBank/DDBJ whole genome shotgun (WGS) entry which is preliminary data.</text>
</comment>
<name>A0ABR6Y0A1_9FLAO</name>
<dbReference type="NCBIfam" id="TIGR02167">
    <property type="entry name" value="Liste_lipo_26"/>
    <property type="match status" value="1"/>
</dbReference>
<feature type="domain" description="PKD" evidence="3">
    <location>
        <begin position="410"/>
        <end position="449"/>
    </location>
</feature>
<dbReference type="Proteomes" id="UP000607435">
    <property type="component" value="Unassembled WGS sequence"/>
</dbReference>
<dbReference type="PANTHER" id="PTHR44103">
    <property type="entry name" value="PROPROTEIN CONVERTASE P"/>
    <property type="match status" value="1"/>
</dbReference>
<dbReference type="RefSeq" id="WP_186845285.1">
    <property type="nucleotide sequence ID" value="NZ_JACOME010000002.1"/>
</dbReference>
<dbReference type="Pfam" id="PF13517">
    <property type="entry name" value="FG-GAP_3"/>
    <property type="match status" value="3"/>
</dbReference>
<evidence type="ECO:0000313" key="4">
    <source>
        <dbReference type="EMBL" id="MBC3846152.1"/>
    </source>
</evidence>
<organism evidence="4 5">
    <name type="scientific">Winogradskyella echinorum</name>
    <dbReference type="NCBI Taxonomy" id="538189"/>
    <lineage>
        <taxon>Bacteria</taxon>
        <taxon>Pseudomonadati</taxon>
        <taxon>Bacteroidota</taxon>
        <taxon>Flavobacteriia</taxon>
        <taxon>Flavobacteriales</taxon>
        <taxon>Flavobacteriaceae</taxon>
        <taxon>Winogradskyella</taxon>
    </lineage>
</organism>
<proteinExistence type="predicted"/>
<reference evidence="4 5" key="1">
    <citation type="submission" date="2020-08" db="EMBL/GenBank/DDBJ databases">
        <title>Winogradskyella ouciana sp. nov., isolated from the hadal seawater of the Mariana Trench.</title>
        <authorList>
            <person name="He X."/>
        </authorList>
    </citation>
    <scope>NUCLEOTIDE SEQUENCE [LARGE SCALE GENOMIC DNA]</scope>
    <source>
        <strain evidence="4 5">KCTC 22026</strain>
    </source>
</reference>
<dbReference type="Gene3D" id="2.60.40.10">
    <property type="entry name" value="Immunoglobulins"/>
    <property type="match status" value="3"/>
</dbReference>
<dbReference type="PANTHER" id="PTHR44103:SF1">
    <property type="entry name" value="PROPROTEIN CONVERTASE P"/>
    <property type="match status" value="1"/>
</dbReference>
<dbReference type="PROSITE" id="PS50093">
    <property type="entry name" value="PKD"/>
    <property type="match status" value="1"/>
</dbReference>
<dbReference type="InterPro" id="IPR013783">
    <property type="entry name" value="Ig-like_fold"/>
</dbReference>
<dbReference type="InterPro" id="IPR005046">
    <property type="entry name" value="DUF285"/>
</dbReference>
<dbReference type="InterPro" id="IPR000601">
    <property type="entry name" value="PKD_dom"/>
</dbReference>
<evidence type="ECO:0000256" key="1">
    <source>
        <dbReference type="ARBA" id="ARBA00022729"/>
    </source>
</evidence>
<protein>
    <submittedName>
        <fullName evidence="4">BspA family leucine-rich repeat surface protein</fullName>
    </submittedName>
</protein>
<gene>
    <name evidence="4" type="ORF">H6H04_07170</name>
</gene>
<dbReference type="EMBL" id="JACOME010000002">
    <property type="protein sequence ID" value="MBC3846152.1"/>
    <property type="molecule type" value="Genomic_DNA"/>
</dbReference>
<feature type="non-terminal residue" evidence="4">
    <location>
        <position position="1022"/>
    </location>
</feature>
<evidence type="ECO:0000259" key="3">
    <source>
        <dbReference type="PROSITE" id="PS50093"/>
    </source>
</evidence>
<dbReference type="Pfam" id="PF03382">
    <property type="entry name" value="DUF285"/>
    <property type="match status" value="1"/>
</dbReference>
<keyword evidence="5" id="KW-1185">Reference proteome</keyword>
<dbReference type="InterPro" id="IPR035986">
    <property type="entry name" value="PKD_dom_sf"/>
</dbReference>
<dbReference type="SUPFAM" id="SSF49299">
    <property type="entry name" value="PKD domain"/>
    <property type="match status" value="1"/>
</dbReference>
<dbReference type="SUPFAM" id="SSF69318">
    <property type="entry name" value="Integrin alpha N-terminal domain"/>
    <property type="match status" value="1"/>
</dbReference>
<feature type="chain" id="PRO_5047209300" evidence="2">
    <location>
        <begin position="23"/>
        <end position="1022"/>
    </location>
</feature>
<dbReference type="Gene3D" id="2.130.10.130">
    <property type="entry name" value="Integrin alpha, N-terminal"/>
    <property type="match status" value="1"/>
</dbReference>
<sequence>MKPYSVLSILTLYLLFSLTLNAQINFIEDTTVPFEGITLGDADFADIDNDGDQDLFIVGQQGGTIIAKLYSNDGLGNFAEVIGTPFIPVSMSSISFADIDEDNDQDILITGKLASNFSSTELYINDGSGNFTLAVGSPFENVQFGRSGIADVDGDNDLDILITGGNDFGNEVNNLYINDGSGLFTLSVQPFIPLGGYSDVAFADIDGDNDLDVLISGNDGTIEQSYLYTNDGSGNYTQMIGTPFEGVLNAAIGFSDINNDGDQDILITGFNGSGSISYLYENDGTGLFALTANQPLQAASAGDVEFADVDGDGNIDLIITDGTDSILYSNDCYGNFTEVIGMPFERAANGVVAFADVEGDGDQDLLIAGNGLSGPRTSLYVNESLPQPSVGAFITTWETSTANESITIPTTGPGYNYNIDWGDGNTTVGATGDASHTYLAAGTYQITITGLFPRIYFHGASLNNQYNIKSIDQWGCNAWETMSYAFSGCRFLVVNATDVPNLSNVTDTSFMFYQAKDLGGGTGNWNWDTSTITDMSLMFSGANTFNKDIGIWDTSNVMDMHNLFQQAWSFNQNINSWNTAMVTDMGAMFSEASDFNQPLNNWDTSSVTNFGSMFDRALVFNQDIGNWNTSQAINFSNMFGGAIVFNQDIGAWNTSNATHMTDMFYSAVEFDQDLGNWNVENVLYANGMFNLATLSIANYDSLLIGWNAQNLQPDVWFHGGFSQYCAGEAARTNMISSDNWYIQDGGFVGSTVDDLADQNTSVSFTFPVITGTNLSGNEAYYTEPNGTGTMYNAGDVINYADFASYPITLYIYDSVNDGCESQEDFELTITIPPPCTSLDTPLNGSVDVLIGTNLTWNLVSEATGYLLTVGTTSGGTDIVNDLDVGNVLTYDLPADLPENTAIYVSIIPYNADGNATGCTEESFTTENILSPPNCTSLSSPTSGSMNIAIDTDLTWSSVTEATGYLLTVGTTSGGTDIVNDLDVGNVLTYDLAIDLPENTVIYVSVIPYNADGEAIGCTEESF</sequence>
<dbReference type="InterPro" id="IPR011889">
    <property type="entry name" value="Liste_lipo_26"/>
</dbReference>
<evidence type="ECO:0000256" key="2">
    <source>
        <dbReference type="SAM" id="SignalP"/>
    </source>
</evidence>
<dbReference type="CDD" id="cd00146">
    <property type="entry name" value="PKD"/>
    <property type="match status" value="1"/>
</dbReference>
<keyword evidence="1 2" id="KW-0732">Signal</keyword>
<accession>A0ABR6Y0A1</accession>
<dbReference type="InterPro" id="IPR028994">
    <property type="entry name" value="Integrin_alpha_N"/>
</dbReference>